<accession>A0ABT4YKE7</accession>
<feature type="compositionally biased region" description="Acidic residues" evidence="8">
    <location>
        <begin position="125"/>
        <end position="145"/>
    </location>
</feature>
<dbReference type="Pfam" id="PF05901">
    <property type="entry name" value="Excalibur"/>
    <property type="match status" value="1"/>
</dbReference>
<dbReference type="EMBL" id="JABEVU030000001">
    <property type="protein sequence ID" value="MDB0581187.1"/>
    <property type="molecule type" value="Genomic_DNA"/>
</dbReference>
<feature type="compositionally biased region" description="Acidic residues" evidence="8">
    <location>
        <begin position="153"/>
        <end position="165"/>
    </location>
</feature>
<dbReference type="SMART" id="SM00894">
    <property type="entry name" value="Excalibur"/>
    <property type="match status" value="1"/>
</dbReference>
<dbReference type="Pfam" id="PF00565">
    <property type="entry name" value="SNase"/>
    <property type="match status" value="1"/>
</dbReference>
<dbReference type="InterPro" id="IPR008613">
    <property type="entry name" value="Excalibur_Ca-bd_domain"/>
</dbReference>
<sequence>MGTFVGLLIFLGVVATIGLFVLGLIRENKGQAYHSTWKAALYSFVATCLLVVLLGIVSSGFALVDMALMLWIFVSIAMFVFIALALRSKSKNQNPRRHFRRAGIAFVTGLALFFMFVAVPSEVEEPVDQTASADEDAEEVTEEATEEKKTEEESKEDSEEEEAAAEAEKEKEDSIEAEKEASIEAAEKEKEESIEAEREKEESIEEASIEAEKEKEESIEAEKEASIEAKEESIEKAEAEKEKSIEEAEAKAEAEEEPVEEPVASKEGLIPVSLYRVVDGDTVNVIDDSGQELKLRLLLIDTPETVHPNKPVEPYGKEASARLTELLNAADQLYIEYDSGDKTDHYDRHLVYLYADDVSVHEVLLKEGLARVGYIYEQQRYLSEFRAAEQYAKDRGLGIWSIPGYVNEGEEGFNSEEPEPEPEPTSEPATSEPATSEPQETTEYFQNCTELKKVYPDGVASDHAAYQSKMDRDKDNWACE</sequence>
<feature type="transmembrane region" description="Helical" evidence="9">
    <location>
        <begin position="68"/>
        <end position="86"/>
    </location>
</feature>
<keyword evidence="12" id="KW-1185">Reference proteome</keyword>
<feature type="transmembrane region" description="Helical" evidence="9">
    <location>
        <begin position="37"/>
        <end position="62"/>
    </location>
</feature>
<feature type="transmembrane region" description="Helical" evidence="9">
    <location>
        <begin position="98"/>
        <end position="119"/>
    </location>
</feature>
<evidence type="ECO:0000313" key="12">
    <source>
        <dbReference type="Proteomes" id="UP000527860"/>
    </source>
</evidence>
<feature type="compositionally biased region" description="Acidic residues" evidence="8">
    <location>
        <begin position="408"/>
        <end position="424"/>
    </location>
</feature>
<dbReference type="InterPro" id="IPR035437">
    <property type="entry name" value="SNase_OB-fold_sf"/>
</dbReference>
<feature type="region of interest" description="Disordered" evidence="8">
    <location>
        <begin position="408"/>
        <end position="445"/>
    </location>
</feature>
<keyword evidence="3" id="KW-0540">Nuclease</keyword>
<dbReference type="PROSITE" id="PS01123">
    <property type="entry name" value="TNASE_1"/>
    <property type="match status" value="1"/>
</dbReference>
<evidence type="ECO:0000256" key="7">
    <source>
        <dbReference type="ARBA" id="ARBA00031238"/>
    </source>
</evidence>
<evidence type="ECO:0000256" key="8">
    <source>
        <dbReference type="SAM" id="MobiDB-lite"/>
    </source>
</evidence>
<proteinExistence type="predicted"/>
<comment type="caution">
    <text evidence="11">The sequence shown here is derived from an EMBL/GenBank/DDBJ whole genome shotgun (WGS) entry which is preliminary data.</text>
</comment>
<keyword evidence="9" id="KW-1133">Transmembrane helix</keyword>
<keyword evidence="5" id="KW-0378">Hydrolase</keyword>
<dbReference type="SMART" id="SM00318">
    <property type="entry name" value="SNc"/>
    <property type="match status" value="1"/>
</dbReference>
<name>A0ABT4YKE7_9STAP</name>
<evidence type="ECO:0000259" key="10">
    <source>
        <dbReference type="PROSITE" id="PS50830"/>
    </source>
</evidence>
<keyword evidence="9" id="KW-0812">Transmembrane</keyword>
<reference evidence="11" key="2">
    <citation type="submission" date="2022-12" db="EMBL/GenBank/DDBJ databases">
        <title>Genome analysis and biological profiling of marine Salinicoccus roseus MOSEL-ME25.</title>
        <authorList>
            <person name="Mirza F.T."/>
            <person name="Xie Y."/>
            <person name="Shinwari Z.K."/>
        </authorList>
    </citation>
    <scope>NUCLEOTIDE SEQUENCE</scope>
    <source>
        <strain evidence="11">MOSEL-ME25</strain>
    </source>
</reference>
<protein>
    <recommendedName>
        <fullName evidence="2">Thermonuclease</fullName>
        <ecNumber evidence="1">3.1.31.1</ecNumber>
    </recommendedName>
    <alternativeName>
        <fullName evidence="7">Micrococcal nuclease</fullName>
    </alternativeName>
    <alternativeName>
        <fullName evidence="6">Staphylococcal nuclease</fullName>
    </alternativeName>
</protein>
<feature type="compositionally biased region" description="Basic and acidic residues" evidence="8">
    <location>
        <begin position="210"/>
        <end position="253"/>
    </location>
</feature>
<dbReference type="InterPro" id="IPR016071">
    <property type="entry name" value="Staphylococal_nuclease_OB-fold"/>
</dbReference>
<dbReference type="PANTHER" id="PTHR12302:SF3">
    <property type="entry name" value="SERINE_THREONINE-PROTEIN KINASE 31"/>
    <property type="match status" value="1"/>
</dbReference>
<evidence type="ECO:0000313" key="11">
    <source>
        <dbReference type="EMBL" id="MDB0581187.1"/>
    </source>
</evidence>
<evidence type="ECO:0000256" key="4">
    <source>
        <dbReference type="ARBA" id="ARBA00022759"/>
    </source>
</evidence>
<feature type="transmembrane region" description="Helical" evidence="9">
    <location>
        <begin position="6"/>
        <end position="25"/>
    </location>
</feature>
<dbReference type="RefSeq" id="WP_156964988.1">
    <property type="nucleotide sequence ID" value="NZ_JABEVU030000001.1"/>
</dbReference>
<organism evidence="11 12">
    <name type="scientific">Salinicoccus roseus</name>
    <dbReference type="NCBI Taxonomy" id="45670"/>
    <lineage>
        <taxon>Bacteria</taxon>
        <taxon>Bacillati</taxon>
        <taxon>Bacillota</taxon>
        <taxon>Bacilli</taxon>
        <taxon>Bacillales</taxon>
        <taxon>Staphylococcaceae</taxon>
        <taxon>Salinicoccus</taxon>
    </lineage>
</organism>
<dbReference type="PANTHER" id="PTHR12302">
    <property type="entry name" value="EBNA2 BINDING PROTEIN P100"/>
    <property type="match status" value="1"/>
</dbReference>
<evidence type="ECO:0000256" key="1">
    <source>
        <dbReference type="ARBA" id="ARBA00011942"/>
    </source>
</evidence>
<dbReference type="InterPro" id="IPR002071">
    <property type="entry name" value="Thermonucl_AS"/>
</dbReference>
<dbReference type="SUPFAM" id="SSF50199">
    <property type="entry name" value="Staphylococcal nuclease"/>
    <property type="match status" value="1"/>
</dbReference>
<feature type="region of interest" description="Disordered" evidence="8">
    <location>
        <begin position="125"/>
        <end position="265"/>
    </location>
</feature>
<evidence type="ECO:0000256" key="5">
    <source>
        <dbReference type="ARBA" id="ARBA00022801"/>
    </source>
</evidence>
<dbReference type="EC" id="3.1.31.1" evidence="1"/>
<evidence type="ECO:0000256" key="9">
    <source>
        <dbReference type="SAM" id="Phobius"/>
    </source>
</evidence>
<evidence type="ECO:0000256" key="6">
    <source>
        <dbReference type="ARBA" id="ARBA00030535"/>
    </source>
</evidence>
<dbReference type="Proteomes" id="UP000527860">
    <property type="component" value="Unassembled WGS sequence"/>
</dbReference>
<reference evidence="11" key="1">
    <citation type="submission" date="2020-04" db="EMBL/GenBank/DDBJ databases">
        <authorList>
            <person name="Tanveer F."/>
            <person name="Xie Y."/>
            <person name="Shinwari Z.K."/>
        </authorList>
    </citation>
    <scope>NUCLEOTIDE SEQUENCE</scope>
    <source>
        <strain evidence="11">MOSEL-ME25</strain>
    </source>
</reference>
<dbReference type="GeneID" id="77846464"/>
<evidence type="ECO:0000256" key="3">
    <source>
        <dbReference type="ARBA" id="ARBA00022722"/>
    </source>
</evidence>
<dbReference type="PROSITE" id="PS50830">
    <property type="entry name" value="TNASE_3"/>
    <property type="match status" value="1"/>
</dbReference>
<feature type="domain" description="TNase-like" evidence="10">
    <location>
        <begin position="268"/>
        <end position="402"/>
    </location>
</feature>
<feature type="compositionally biased region" description="Basic and acidic residues" evidence="8">
    <location>
        <begin position="166"/>
        <end position="201"/>
    </location>
</feature>
<keyword evidence="9" id="KW-0472">Membrane</keyword>
<dbReference type="Gene3D" id="2.40.50.90">
    <property type="match status" value="1"/>
</dbReference>
<feature type="compositionally biased region" description="Low complexity" evidence="8">
    <location>
        <begin position="426"/>
        <end position="438"/>
    </location>
</feature>
<keyword evidence="4" id="KW-0255">Endonuclease</keyword>
<gene>
    <name evidence="11" type="ORF">F7P68_0011670</name>
</gene>
<evidence type="ECO:0000256" key="2">
    <source>
        <dbReference type="ARBA" id="ARBA00016676"/>
    </source>
</evidence>